<evidence type="ECO:0000259" key="1">
    <source>
        <dbReference type="Pfam" id="PF01965"/>
    </source>
</evidence>
<dbReference type="EMBL" id="GG699056">
    <property type="protein sequence ID" value="EEU33440.1"/>
    <property type="molecule type" value="Genomic_DNA"/>
</dbReference>
<dbReference type="KEGG" id="nhe:NECHADRAFT_56664"/>
<protein>
    <recommendedName>
        <fullName evidence="1">DJ-1/PfpI domain-containing protein</fullName>
    </recommendedName>
</protein>
<evidence type="ECO:0000313" key="2">
    <source>
        <dbReference type="EMBL" id="EEU33440.1"/>
    </source>
</evidence>
<keyword evidence="3" id="KW-1185">Reference proteome</keyword>
<organism evidence="2 3">
    <name type="scientific">Fusarium vanettenii (strain ATCC MYA-4622 / CBS 123669 / FGSC 9596 / NRRL 45880 / 77-13-4)</name>
    <name type="common">Fusarium solani subsp. pisi</name>
    <dbReference type="NCBI Taxonomy" id="660122"/>
    <lineage>
        <taxon>Eukaryota</taxon>
        <taxon>Fungi</taxon>
        <taxon>Dikarya</taxon>
        <taxon>Ascomycota</taxon>
        <taxon>Pezizomycotina</taxon>
        <taxon>Sordariomycetes</taxon>
        <taxon>Hypocreomycetidae</taxon>
        <taxon>Hypocreales</taxon>
        <taxon>Nectriaceae</taxon>
        <taxon>Fusarium</taxon>
        <taxon>Fusarium solani species complex</taxon>
        <taxon>Fusarium vanettenii</taxon>
    </lineage>
</organism>
<dbReference type="PANTHER" id="PTHR43130">
    <property type="entry name" value="ARAC-FAMILY TRANSCRIPTIONAL REGULATOR"/>
    <property type="match status" value="1"/>
</dbReference>
<feature type="non-terminal residue" evidence="2">
    <location>
        <position position="1"/>
    </location>
</feature>
<feature type="domain" description="DJ-1/PfpI" evidence="1">
    <location>
        <begin position="24"/>
        <end position="106"/>
    </location>
</feature>
<dbReference type="HOGENOM" id="CLU_146852_0_0_1"/>
<dbReference type="SUPFAM" id="SSF52317">
    <property type="entry name" value="Class I glutamine amidotransferase-like"/>
    <property type="match status" value="1"/>
</dbReference>
<sequence length="139" mass="15361">ENCPQLDIVLMGAHMIGYEPNQTELAFVRKAYEECSAFLTICGGVMVPLQAGILDGKTATAPRLMLPNLYKQVPGTKWVDRRYANDGKLWTSGALLNGLDLMSAFAKATWGDRELIHFQVKAGGWPDRGDLYLETDIKA</sequence>
<dbReference type="InterPro" id="IPR052158">
    <property type="entry name" value="INH-QAR"/>
</dbReference>
<dbReference type="eggNOG" id="ENOG502SMQ8">
    <property type="taxonomic scope" value="Eukaryota"/>
</dbReference>
<proteinExistence type="predicted"/>
<accession>C7ZRB7</accession>
<dbReference type="GeneID" id="9666675"/>
<dbReference type="AlphaFoldDB" id="C7ZRB7"/>
<dbReference type="Pfam" id="PF01965">
    <property type="entry name" value="DJ-1_PfpI"/>
    <property type="match status" value="1"/>
</dbReference>
<gene>
    <name evidence="2" type="ORF">NECHADRAFT_56664</name>
</gene>
<reference evidence="2 3" key="1">
    <citation type="journal article" date="2009" name="PLoS Genet.">
        <title>The genome of Nectria haematococca: contribution of supernumerary chromosomes to gene expansion.</title>
        <authorList>
            <person name="Coleman J.J."/>
            <person name="Rounsley S.D."/>
            <person name="Rodriguez-Carres M."/>
            <person name="Kuo A."/>
            <person name="Wasmann C.C."/>
            <person name="Grimwood J."/>
            <person name="Schmutz J."/>
            <person name="Taga M."/>
            <person name="White G.J."/>
            <person name="Zhou S."/>
            <person name="Schwartz D.C."/>
            <person name="Freitag M."/>
            <person name="Ma L.J."/>
            <person name="Danchin E.G."/>
            <person name="Henrissat B."/>
            <person name="Coutinho P.M."/>
            <person name="Nelson D.R."/>
            <person name="Straney D."/>
            <person name="Napoli C.A."/>
            <person name="Barker B.M."/>
            <person name="Gribskov M."/>
            <person name="Rep M."/>
            <person name="Kroken S."/>
            <person name="Molnar I."/>
            <person name="Rensing C."/>
            <person name="Kennell J.C."/>
            <person name="Zamora J."/>
            <person name="Farman M.L."/>
            <person name="Selker E.U."/>
            <person name="Salamov A."/>
            <person name="Shapiro H."/>
            <person name="Pangilinan J."/>
            <person name="Lindquist E."/>
            <person name="Lamers C."/>
            <person name="Grigoriev I.V."/>
            <person name="Geiser D.M."/>
            <person name="Covert S.F."/>
            <person name="Temporini E."/>
            <person name="Vanetten H.D."/>
        </authorList>
    </citation>
    <scope>NUCLEOTIDE SEQUENCE [LARGE SCALE GENOMIC DNA]</scope>
    <source>
        <strain evidence="3">ATCC MYA-4622 / CBS 123669 / FGSC 9596 / NRRL 45880 / 77-13-4</strain>
    </source>
</reference>
<dbReference type="InParanoid" id="C7ZRB7"/>
<dbReference type="PANTHER" id="PTHR43130:SF7">
    <property type="entry name" value="DJ-1_PFPI DOMAIN-CONTAINING PROTEIN"/>
    <property type="match status" value="1"/>
</dbReference>
<name>C7ZRB7_FUSV7</name>
<dbReference type="InterPro" id="IPR029062">
    <property type="entry name" value="Class_I_gatase-like"/>
</dbReference>
<dbReference type="OrthoDB" id="543156at2759"/>
<dbReference type="Gene3D" id="3.40.50.880">
    <property type="match status" value="1"/>
</dbReference>
<dbReference type="VEuPathDB" id="FungiDB:NECHADRAFT_56664"/>
<dbReference type="OMA" id="AHIAYIR"/>
<dbReference type="InterPro" id="IPR002818">
    <property type="entry name" value="DJ-1/PfpI"/>
</dbReference>
<dbReference type="STRING" id="660122.C7ZRB7"/>
<dbReference type="Proteomes" id="UP000005206">
    <property type="component" value="Unassembled WGS sequence"/>
</dbReference>
<evidence type="ECO:0000313" key="3">
    <source>
        <dbReference type="Proteomes" id="UP000005206"/>
    </source>
</evidence>
<dbReference type="RefSeq" id="XP_003039153.1">
    <property type="nucleotide sequence ID" value="XM_003039107.1"/>
</dbReference>